<gene>
    <name evidence="3" type="ORF">LZ016_07390</name>
</gene>
<organism evidence="3 4">
    <name type="scientific">Sphingomonas telluris</name>
    <dbReference type="NCBI Taxonomy" id="2907998"/>
    <lineage>
        <taxon>Bacteria</taxon>
        <taxon>Pseudomonadati</taxon>
        <taxon>Pseudomonadota</taxon>
        <taxon>Alphaproteobacteria</taxon>
        <taxon>Sphingomonadales</taxon>
        <taxon>Sphingomonadaceae</taxon>
        <taxon>Sphingomonas</taxon>
    </lineage>
</organism>
<name>A0ABS9VLT0_9SPHN</name>
<dbReference type="Proteomes" id="UP001203058">
    <property type="component" value="Unassembled WGS sequence"/>
</dbReference>
<dbReference type="NCBIfam" id="TIGR02595">
    <property type="entry name" value="PEP_CTERM"/>
    <property type="match status" value="1"/>
</dbReference>
<dbReference type="InterPro" id="IPR013424">
    <property type="entry name" value="Ice-binding_C"/>
</dbReference>
<dbReference type="NCBIfam" id="NF035944">
    <property type="entry name" value="PEPxxWA-CTERM"/>
    <property type="match status" value="1"/>
</dbReference>
<dbReference type="Pfam" id="PF07589">
    <property type="entry name" value="PEP-CTERM"/>
    <property type="match status" value="1"/>
</dbReference>
<dbReference type="EMBL" id="JAKZHW010000001">
    <property type="protein sequence ID" value="MCH8615921.1"/>
    <property type="molecule type" value="Genomic_DNA"/>
</dbReference>
<feature type="chain" id="PRO_5047214211" evidence="1">
    <location>
        <begin position="22"/>
        <end position="319"/>
    </location>
</feature>
<keyword evidence="4" id="KW-1185">Reference proteome</keyword>
<comment type="caution">
    <text evidence="3">The sequence shown here is derived from an EMBL/GenBank/DDBJ whole genome shotgun (WGS) entry which is preliminary data.</text>
</comment>
<keyword evidence="1" id="KW-0732">Signal</keyword>
<reference evidence="3 4" key="1">
    <citation type="submission" date="2022-03" db="EMBL/GenBank/DDBJ databases">
        <authorList>
            <person name="Jo J.-H."/>
            <person name="Im W.-T."/>
        </authorList>
    </citation>
    <scope>NUCLEOTIDE SEQUENCE [LARGE SCALE GENOMIC DNA]</scope>
    <source>
        <strain evidence="3 4">SM33</strain>
    </source>
</reference>
<feature type="domain" description="Ice-binding protein C-terminal" evidence="2">
    <location>
        <begin position="288"/>
        <end position="312"/>
    </location>
</feature>
<sequence length="319" mass="33709">MHLCRLLRFFASFGFLSLALAAQPATARRTVIDASSTMTTGAYCSPLTSFTSDCQPNAMAFTIQISGSSYDAFYVNSNGTVSFNSIETQLSAQNSYTGTASPLTYTGPAPADSLGDYAAPIFSPYFLDGPGDPTTFIPNLGFDGELVAETSATANSFTVNWYSCANPLTCGMATFDIVENAVFDPTDGGLTDMIMSFGDISGCPCDPLDVFASGKAALLAQLQGNLPVYTMTLTDLADGFQVDYTYNLGALGDAGLYGFNLPGGLYEVSGPLANQTYRFDSNGQLLPAVPEPATWLTMLLGFGLAGMAMRRRRALPQPA</sequence>
<proteinExistence type="predicted"/>
<feature type="signal peptide" evidence="1">
    <location>
        <begin position="1"/>
        <end position="21"/>
    </location>
</feature>
<accession>A0ABS9VLT0</accession>
<dbReference type="RefSeq" id="WP_241446757.1">
    <property type="nucleotide sequence ID" value="NZ_JAKZHW010000001.1"/>
</dbReference>
<evidence type="ECO:0000259" key="2">
    <source>
        <dbReference type="Pfam" id="PF07589"/>
    </source>
</evidence>
<evidence type="ECO:0000313" key="4">
    <source>
        <dbReference type="Proteomes" id="UP001203058"/>
    </source>
</evidence>
<evidence type="ECO:0000256" key="1">
    <source>
        <dbReference type="SAM" id="SignalP"/>
    </source>
</evidence>
<protein>
    <submittedName>
        <fullName evidence="3">PEPxxWA-CTERM sorting domain-containing protein</fullName>
    </submittedName>
</protein>
<evidence type="ECO:0000313" key="3">
    <source>
        <dbReference type="EMBL" id="MCH8615921.1"/>
    </source>
</evidence>